<accession>A0A2R3ITT4</accession>
<dbReference type="RefSeq" id="WP_193366445.1">
    <property type="nucleotide sequence ID" value="NZ_CP027169.1"/>
</dbReference>
<dbReference type="InterPro" id="IPR006311">
    <property type="entry name" value="TAT_signal"/>
</dbReference>
<dbReference type="InterPro" id="IPR000073">
    <property type="entry name" value="AB_hydrolase_1"/>
</dbReference>
<dbReference type="GO" id="GO:0016787">
    <property type="term" value="F:hydrolase activity"/>
    <property type="evidence" value="ECO:0007669"/>
    <property type="project" value="UniProtKB-KW"/>
</dbReference>
<feature type="chain" id="PRO_5015306701" evidence="1">
    <location>
        <begin position="33"/>
        <end position="303"/>
    </location>
</feature>
<dbReference type="PANTHER" id="PTHR43433:SF5">
    <property type="entry name" value="AB HYDROLASE-1 DOMAIN-CONTAINING PROTEIN"/>
    <property type="match status" value="1"/>
</dbReference>
<organism evidence="3 4">
    <name type="scientific">Pseudomonas paraeruginosa</name>
    <dbReference type="NCBI Taxonomy" id="2994495"/>
    <lineage>
        <taxon>Bacteria</taxon>
        <taxon>Pseudomonadati</taxon>
        <taxon>Pseudomonadota</taxon>
        <taxon>Gammaproteobacteria</taxon>
        <taxon>Pseudomonadales</taxon>
        <taxon>Pseudomonadaceae</taxon>
        <taxon>Pseudomonas</taxon>
    </lineage>
</organism>
<name>A0A2R3ITT4_9PSED</name>
<evidence type="ECO:0000256" key="1">
    <source>
        <dbReference type="SAM" id="SignalP"/>
    </source>
</evidence>
<dbReference type="AlphaFoldDB" id="A0A2R3ITT4"/>
<keyword evidence="4" id="KW-1185">Reference proteome</keyword>
<sequence>MYREMTRRNFVGTYLSTGTALIAASMAPSVFANTSKPIPIEQGSITTPNGLRIAYERQRNGGHPVLLIPGTMCDRGVWRPVQEAFQRFDTILLDNRDSGQSSLSPSNYTLRDMAEDALALLDELRIERVHLVGHSMGGQIAQELALMAPARVSRMLLANTWARTDDKMNAMFDSWEVLRNYQSDEAFAKSMTIYGNGSSTLSRRTVDELLEASAKILAPQEPAAFLRNVEADRKADTLSRLGEIKARTLVLWSEEDRCLLPPHAKQLEKGIPGAKSVRIRNCGHNSMGERSNVFMKIAEDFLI</sequence>
<protein>
    <submittedName>
        <fullName evidence="3">Alpha/beta hydrolase family protein</fullName>
    </submittedName>
</protein>
<dbReference type="Pfam" id="PF00561">
    <property type="entry name" value="Abhydrolase_1"/>
    <property type="match status" value="1"/>
</dbReference>
<dbReference type="EMBL" id="CP027169">
    <property type="protein sequence ID" value="AVK05344.1"/>
    <property type="molecule type" value="Genomic_DNA"/>
</dbReference>
<keyword evidence="3" id="KW-0378">Hydrolase</keyword>
<evidence type="ECO:0000259" key="2">
    <source>
        <dbReference type="Pfam" id="PF00561"/>
    </source>
</evidence>
<dbReference type="Gene3D" id="3.40.50.1820">
    <property type="entry name" value="alpha/beta hydrolase"/>
    <property type="match status" value="1"/>
</dbReference>
<feature type="domain" description="AB hydrolase-1" evidence="2">
    <location>
        <begin position="64"/>
        <end position="289"/>
    </location>
</feature>
<dbReference type="PROSITE" id="PS51318">
    <property type="entry name" value="TAT"/>
    <property type="match status" value="1"/>
</dbReference>
<evidence type="ECO:0000313" key="3">
    <source>
        <dbReference type="EMBL" id="AVK05344.1"/>
    </source>
</evidence>
<proteinExistence type="predicted"/>
<gene>
    <name evidence="3" type="ORF">CSB93_5732</name>
</gene>
<keyword evidence="1" id="KW-0732">Signal</keyword>
<evidence type="ECO:0000313" key="4">
    <source>
        <dbReference type="Proteomes" id="UP000238390"/>
    </source>
</evidence>
<dbReference type="Proteomes" id="UP000238390">
    <property type="component" value="Chromosome"/>
</dbReference>
<dbReference type="InterPro" id="IPR050471">
    <property type="entry name" value="AB_hydrolase"/>
</dbReference>
<dbReference type="PRINTS" id="PR00111">
    <property type="entry name" value="ABHYDROLASE"/>
</dbReference>
<dbReference type="InterPro" id="IPR029058">
    <property type="entry name" value="AB_hydrolase_fold"/>
</dbReference>
<feature type="signal peptide" evidence="1">
    <location>
        <begin position="1"/>
        <end position="32"/>
    </location>
</feature>
<dbReference type="SUPFAM" id="SSF53474">
    <property type="entry name" value="alpha/beta-Hydrolases"/>
    <property type="match status" value="1"/>
</dbReference>
<reference evidence="3 4" key="1">
    <citation type="submission" date="2018-02" db="EMBL/GenBank/DDBJ databases">
        <title>FDA/CDC Antimicrobial Resistant Isolate Bank Genome Sequencing.</title>
        <authorList>
            <person name="Benahmed F.H."/>
            <person name="Lutgring J.D."/>
            <person name="Yoo B."/>
            <person name="Machado M."/>
            <person name="Brown A."/>
            <person name="McAllister G."/>
            <person name="Perry A."/>
            <person name="Halpin A.L."/>
            <person name="Vavikolanu K."/>
            <person name="Ott S."/>
            <person name="Zhao X."/>
            <person name="Tallon L.J."/>
            <person name="Sadzewicz L."/>
            <person name="Aluvathingal J."/>
            <person name="Nadendla S."/>
            <person name="Voskania-kordi A."/>
            <person name="Simonyan V."/>
            <person name="Patel J."/>
            <person name="Shawar R.M."/>
        </authorList>
    </citation>
    <scope>NUCLEOTIDE SEQUENCE [LARGE SCALE GENOMIC DNA]</scope>
    <source>
        <strain evidence="3 4">AR_0356</strain>
    </source>
</reference>
<dbReference type="PANTHER" id="PTHR43433">
    <property type="entry name" value="HYDROLASE, ALPHA/BETA FOLD FAMILY PROTEIN"/>
    <property type="match status" value="1"/>
</dbReference>